<evidence type="ECO:0000256" key="1">
    <source>
        <dbReference type="SAM" id="MobiDB-lite"/>
    </source>
</evidence>
<dbReference type="AlphaFoldDB" id="A0A068S7R9"/>
<name>A0A068S7R9_9FUNG</name>
<dbReference type="OrthoDB" id="2264036at2759"/>
<feature type="compositionally biased region" description="Polar residues" evidence="1">
    <location>
        <begin position="273"/>
        <end position="282"/>
    </location>
</feature>
<organism evidence="2 3">
    <name type="scientific">Lichtheimia corymbifera JMRC:FSU:9682</name>
    <dbReference type="NCBI Taxonomy" id="1263082"/>
    <lineage>
        <taxon>Eukaryota</taxon>
        <taxon>Fungi</taxon>
        <taxon>Fungi incertae sedis</taxon>
        <taxon>Mucoromycota</taxon>
        <taxon>Mucoromycotina</taxon>
        <taxon>Mucoromycetes</taxon>
        <taxon>Mucorales</taxon>
        <taxon>Lichtheimiaceae</taxon>
        <taxon>Lichtheimia</taxon>
    </lineage>
</organism>
<keyword evidence="3" id="KW-1185">Reference proteome</keyword>
<feature type="compositionally biased region" description="Basic and acidic residues" evidence="1">
    <location>
        <begin position="326"/>
        <end position="340"/>
    </location>
</feature>
<feature type="compositionally biased region" description="Basic and acidic residues" evidence="1">
    <location>
        <begin position="66"/>
        <end position="83"/>
    </location>
</feature>
<dbReference type="Proteomes" id="UP000027586">
    <property type="component" value="Unassembled WGS sequence"/>
</dbReference>
<sequence length="365" mass="39326">MQTYSSVYERYFDPDHFSPGTPKTASRELPQACAYRALMSLKYKYHQDSRQPKDVNDLPTSAPLFDHNELTERAEQVMEDWTRRHPSQVAGTSDDVAAETKRQADQLWDLWSTKRNSSSSQDAMPPLSAPPGQEENNKKRQGSLPLSKLDQSYHTPQREASPPVPVSNTENNNERPPTESPDYDPGPKKSTLAAAAAAGVIGGGGGSIAASELAKRNNNDPSSQQSNGITSSQQQQQQEAPDSPDDNDPVRVPSGSQPAASRPAGAATPSADRPSSQAQPRTNDAAAAAGAQQQPQPSVDKKIKISENDKEKGKAKNSNDEESDDNDKPKNTGGTKEHIAEQPLITEKGGLSGTQPVGKIDLKNL</sequence>
<feature type="compositionally biased region" description="Low complexity" evidence="1">
    <location>
        <begin position="285"/>
        <end position="297"/>
    </location>
</feature>
<reference evidence="2" key="1">
    <citation type="submission" date="2013-08" db="EMBL/GenBank/DDBJ databases">
        <title>Gene expansion shapes genome architecture in the human pathogen Lichtheimia corymbifera: an evolutionary genomics analysis in the ancient terrestrial Mucorales (Mucoromycotina).</title>
        <authorList>
            <person name="Schwartze V.U."/>
            <person name="Winter S."/>
            <person name="Shelest E."/>
            <person name="Marcet-Houben M."/>
            <person name="Horn F."/>
            <person name="Wehner S."/>
            <person name="Hoffmann K."/>
            <person name="Riege K."/>
            <person name="Sammeth M."/>
            <person name="Nowrousian M."/>
            <person name="Valiante V."/>
            <person name="Linde J."/>
            <person name="Jacobsen I.D."/>
            <person name="Marz M."/>
            <person name="Brakhage A.A."/>
            <person name="Gabaldon T."/>
            <person name="Bocker S."/>
            <person name="Voigt K."/>
        </authorList>
    </citation>
    <scope>NUCLEOTIDE SEQUENCE [LARGE SCALE GENOMIC DNA]</scope>
    <source>
        <strain evidence="2">FSU 9682</strain>
    </source>
</reference>
<feature type="compositionally biased region" description="Basic and acidic residues" evidence="1">
    <location>
        <begin position="46"/>
        <end position="56"/>
    </location>
</feature>
<feature type="region of interest" description="Disordered" evidence="1">
    <location>
        <begin position="114"/>
        <end position="365"/>
    </location>
</feature>
<feature type="region of interest" description="Disordered" evidence="1">
    <location>
        <begin position="46"/>
        <end position="101"/>
    </location>
</feature>
<dbReference type="VEuPathDB" id="FungiDB:LCOR_08271.1"/>
<evidence type="ECO:0000313" key="3">
    <source>
        <dbReference type="Proteomes" id="UP000027586"/>
    </source>
</evidence>
<comment type="caution">
    <text evidence="2">The sequence shown here is derived from an EMBL/GenBank/DDBJ whole genome shotgun (WGS) entry which is preliminary data.</text>
</comment>
<feature type="compositionally biased region" description="Basic and acidic residues" evidence="1">
    <location>
        <begin position="299"/>
        <end position="319"/>
    </location>
</feature>
<dbReference type="EMBL" id="CBTN010000045">
    <property type="protein sequence ID" value="CDH57316.1"/>
    <property type="molecule type" value="Genomic_DNA"/>
</dbReference>
<protein>
    <submittedName>
        <fullName evidence="2">Uncharacterized protein</fullName>
    </submittedName>
</protein>
<feature type="compositionally biased region" description="Low complexity" evidence="1">
    <location>
        <begin position="222"/>
        <end position="238"/>
    </location>
</feature>
<evidence type="ECO:0000313" key="2">
    <source>
        <dbReference type="EMBL" id="CDH57316.1"/>
    </source>
</evidence>
<accession>A0A068S7R9</accession>
<gene>
    <name evidence="2" type="ORF">LCOR_08271.1</name>
</gene>
<proteinExistence type="predicted"/>